<organism evidence="7 8">
    <name type="scientific">Brucella thiophenivorans</name>
    <dbReference type="NCBI Taxonomy" id="571255"/>
    <lineage>
        <taxon>Bacteria</taxon>
        <taxon>Pseudomonadati</taxon>
        <taxon>Pseudomonadota</taxon>
        <taxon>Alphaproteobacteria</taxon>
        <taxon>Hyphomicrobiales</taxon>
        <taxon>Brucellaceae</taxon>
        <taxon>Brucella/Ochrobactrum group</taxon>
        <taxon>Brucella</taxon>
    </lineage>
</organism>
<dbReference type="RefSeq" id="WP_094506618.1">
    <property type="nucleotide sequence ID" value="NZ_JBHEEK010000004.1"/>
</dbReference>
<dbReference type="EMBL" id="NNRJ01000016">
    <property type="protein sequence ID" value="OYR19520.1"/>
    <property type="molecule type" value="Genomic_DNA"/>
</dbReference>
<keyword evidence="8" id="KW-1185">Reference proteome</keyword>
<dbReference type="Pfam" id="PF00034">
    <property type="entry name" value="Cytochrom_C"/>
    <property type="match status" value="1"/>
</dbReference>
<dbReference type="AlphaFoldDB" id="A0A256FXR0"/>
<comment type="caution">
    <text evidence="7">The sequence shown here is derived from an EMBL/GenBank/DDBJ whole genome shotgun (WGS) entry which is preliminary data.</text>
</comment>
<feature type="domain" description="Cytochrome c" evidence="6">
    <location>
        <begin position="189"/>
        <end position="303"/>
    </location>
</feature>
<evidence type="ECO:0000259" key="6">
    <source>
        <dbReference type="PROSITE" id="PS51007"/>
    </source>
</evidence>
<keyword evidence="5" id="KW-0812">Transmembrane</keyword>
<sequence>MVRKLAYAAGALIIIGAATFWVLTTPQTVDQTVIASLQPGDAAKGEQVFWAGGCASCHAAPGATGDARKVMAGGHELASDFGTFIAPNISPSQQGIGTWTLHDFANAILKGVGTKGEHLYPSFPYTSYAKMQPQDVADLFAYMKTLPESDNVAAEHKLGFPFNIRRGLGLWKQLYLSDKPVVELANASDQVKRGKYLTEALGHCAECHTPRSVIGGLDTTQWMAGALSPETGSDGRKGIVPNITAGEGGIGDWSENDIAYALQSGFTPDFDSLGGSMTDVVTNMAHLTDADREAIAAYLKAIPAHKDGYPARN</sequence>
<dbReference type="GO" id="GO:0009055">
    <property type="term" value="F:electron transfer activity"/>
    <property type="evidence" value="ECO:0007669"/>
    <property type="project" value="InterPro"/>
</dbReference>
<evidence type="ECO:0000256" key="4">
    <source>
        <dbReference type="PROSITE-ProRule" id="PRU00433"/>
    </source>
</evidence>
<keyword evidence="2 4" id="KW-0479">Metal-binding</keyword>
<dbReference type="Gene3D" id="1.10.760.10">
    <property type="entry name" value="Cytochrome c-like domain"/>
    <property type="match status" value="2"/>
</dbReference>
<dbReference type="OrthoDB" id="9811281at2"/>
<evidence type="ECO:0000313" key="8">
    <source>
        <dbReference type="Proteomes" id="UP000215590"/>
    </source>
</evidence>
<dbReference type="PANTHER" id="PTHR35008">
    <property type="entry name" value="BLL4482 PROTEIN-RELATED"/>
    <property type="match status" value="1"/>
</dbReference>
<feature type="transmembrane region" description="Helical" evidence="5">
    <location>
        <begin position="5"/>
        <end position="23"/>
    </location>
</feature>
<dbReference type="PROSITE" id="PS51007">
    <property type="entry name" value="CYTC"/>
    <property type="match status" value="2"/>
</dbReference>
<accession>A0A256FXR0</accession>
<dbReference type="PANTHER" id="PTHR35008:SF8">
    <property type="entry name" value="ALCOHOL DEHYDROGENASE CYTOCHROME C SUBUNIT"/>
    <property type="match status" value="1"/>
</dbReference>
<keyword evidence="3 4" id="KW-0408">Iron</keyword>
<dbReference type="InterPro" id="IPR051459">
    <property type="entry name" value="Cytochrome_c-type_DH"/>
</dbReference>
<dbReference type="InterPro" id="IPR036909">
    <property type="entry name" value="Cyt_c-like_dom_sf"/>
</dbReference>
<feature type="domain" description="Cytochrome c" evidence="6">
    <location>
        <begin position="40"/>
        <end position="147"/>
    </location>
</feature>
<protein>
    <submittedName>
        <fullName evidence="7">Cytochrome c family protein</fullName>
    </submittedName>
</protein>
<evidence type="ECO:0000313" key="7">
    <source>
        <dbReference type="EMBL" id="OYR19520.1"/>
    </source>
</evidence>
<dbReference type="GO" id="GO:0020037">
    <property type="term" value="F:heme binding"/>
    <property type="evidence" value="ECO:0007669"/>
    <property type="project" value="InterPro"/>
</dbReference>
<keyword evidence="5" id="KW-0472">Membrane</keyword>
<reference evidence="7 8" key="1">
    <citation type="submission" date="2017-07" db="EMBL/GenBank/DDBJ databases">
        <title>Phylogenetic study on the rhizospheric bacterium Ochrobactrum sp. A44.</title>
        <authorList>
            <person name="Krzyzanowska D.M."/>
            <person name="Ossowicki A."/>
            <person name="Rajewska M."/>
            <person name="Maciag T."/>
            <person name="Kaczynski Z."/>
            <person name="Czerwicka M."/>
            <person name="Jafra S."/>
        </authorList>
    </citation>
    <scope>NUCLEOTIDE SEQUENCE [LARGE SCALE GENOMIC DNA]</scope>
    <source>
        <strain evidence="7 8">DSM 7216</strain>
    </source>
</reference>
<gene>
    <name evidence="7" type="ORF">CEV31_1802</name>
</gene>
<dbReference type="GO" id="GO:0046872">
    <property type="term" value="F:metal ion binding"/>
    <property type="evidence" value="ECO:0007669"/>
    <property type="project" value="UniProtKB-KW"/>
</dbReference>
<evidence type="ECO:0000256" key="5">
    <source>
        <dbReference type="SAM" id="Phobius"/>
    </source>
</evidence>
<proteinExistence type="predicted"/>
<dbReference type="InterPro" id="IPR009056">
    <property type="entry name" value="Cyt_c-like_dom"/>
</dbReference>
<name>A0A256FXR0_9HYPH</name>
<keyword evidence="1 4" id="KW-0349">Heme</keyword>
<keyword evidence="5" id="KW-1133">Transmembrane helix</keyword>
<dbReference type="Proteomes" id="UP000215590">
    <property type="component" value="Unassembled WGS sequence"/>
</dbReference>
<dbReference type="SUPFAM" id="SSF46626">
    <property type="entry name" value="Cytochrome c"/>
    <property type="match status" value="2"/>
</dbReference>
<evidence type="ECO:0000256" key="1">
    <source>
        <dbReference type="ARBA" id="ARBA00022617"/>
    </source>
</evidence>
<evidence type="ECO:0000256" key="2">
    <source>
        <dbReference type="ARBA" id="ARBA00022723"/>
    </source>
</evidence>
<evidence type="ECO:0000256" key="3">
    <source>
        <dbReference type="ARBA" id="ARBA00023004"/>
    </source>
</evidence>